<dbReference type="CDD" id="cd00593">
    <property type="entry name" value="RIBOc"/>
    <property type="match status" value="1"/>
</dbReference>
<keyword evidence="10 15" id="KW-0479">Metal-binding</keyword>
<comment type="cofactor">
    <cofactor evidence="15">
        <name>Mg(2+)</name>
        <dbReference type="ChEBI" id="CHEBI:18420"/>
    </cofactor>
</comment>
<dbReference type="InterPro" id="IPR000999">
    <property type="entry name" value="RNase_III_dom"/>
</dbReference>
<name>A0A9J6PJ55_9PROT</name>
<dbReference type="GO" id="GO:0046872">
    <property type="term" value="F:metal ion binding"/>
    <property type="evidence" value="ECO:0007669"/>
    <property type="project" value="UniProtKB-KW"/>
</dbReference>
<keyword evidence="6 15" id="KW-0698">rRNA processing</keyword>
<dbReference type="SUPFAM" id="SSF54768">
    <property type="entry name" value="dsRNA-binding domain-like"/>
    <property type="match status" value="1"/>
</dbReference>
<feature type="binding site" evidence="15">
    <location>
        <position position="123"/>
    </location>
    <ligand>
        <name>Mg(2+)</name>
        <dbReference type="ChEBI" id="CHEBI:18420"/>
    </ligand>
</feature>
<dbReference type="RefSeq" id="WP_269332021.1">
    <property type="nucleotide sequence ID" value="NZ_JAMZFT010000001.1"/>
</dbReference>
<dbReference type="EC" id="3.1.26.3" evidence="15"/>
<proteinExistence type="inferred from homology"/>
<dbReference type="AlphaFoldDB" id="A0A9J6PJ55"/>
<keyword evidence="7 15" id="KW-0507">mRNA processing</keyword>
<dbReference type="PROSITE" id="PS00517">
    <property type="entry name" value="RNASE_3_1"/>
    <property type="match status" value="1"/>
</dbReference>
<comment type="caution">
    <text evidence="18">The sequence shown here is derived from an EMBL/GenBank/DDBJ whole genome shotgun (WGS) entry which is preliminary data.</text>
</comment>
<comment type="function">
    <text evidence="15">Digests double-stranded RNA. Involved in the processing of primary rRNA transcript to yield the immediate precursors to the large and small rRNAs (23S and 16S). Processes some mRNAs, and tRNAs when they are encoded in the rRNA operon. Processes pre-crRNA and tracrRNA of type II CRISPR loci if present in the organism.</text>
</comment>
<dbReference type="InterPro" id="IPR036389">
    <property type="entry name" value="RNase_III_sf"/>
</dbReference>
<evidence type="ECO:0000256" key="10">
    <source>
        <dbReference type="ARBA" id="ARBA00022723"/>
    </source>
</evidence>
<keyword evidence="19" id="KW-1185">Reference proteome</keyword>
<protein>
    <recommendedName>
        <fullName evidence="15">Ribonuclease 3</fullName>
        <ecNumber evidence="15">3.1.26.3</ecNumber>
    </recommendedName>
    <alternativeName>
        <fullName evidence="15">Ribonuclease III</fullName>
        <shortName evidence="15">RNase III</shortName>
    </alternativeName>
</protein>
<dbReference type="PANTHER" id="PTHR11207">
    <property type="entry name" value="RIBONUCLEASE III"/>
    <property type="match status" value="1"/>
</dbReference>
<comment type="catalytic activity">
    <reaction evidence="1 15">
        <text>Endonucleolytic cleavage to 5'-phosphomonoester.</text>
        <dbReference type="EC" id="3.1.26.3"/>
    </reaction>
</comment>
<comment type="subcellular location">
    <subcellularLocation>
        <location evidence="2 15">Cytoplasm</location>
    </subcellularLocation>
</comment>
<dbReference type="NCBIfam" id="TIGR02191">
    <property type="entry name" value="RNaseIII"/>
    <property type="match status" value="1"/>
</dbReference>
<evidence type="ECO:0000259" key="17">
    <source>
        <dbReference type="PROSITE" id="PS50142"/>
    </source>
</evidence>
<keyword evidence="15" id="KW-0699">rRNA-binding</keyword>
<dbReference type="GO" id="GO:0019843">
    <property type="term" value="F:rRNA binding"/>
    <property type="evidence" value="ECO:0007669"/>
    <property type="project" value="UniProtKB-KW"/>
</dbReference>
<feature type="binding site" evidence="15">
    <location>
        <position position="50"/>
    </location>
    <ligand>
        <name>Mg(2+)</name>
        <dbReference type="ChEBI" id="CHEBI:18420"/>
    </ligand>
</feature>
<reference evidence="18" key="1">
    <citation type="submission" date="2022-06" db="EMBL/GenBank/DDBJ databases">
        <title>Isolation and Genomics of Futiania mangrovii gen. nov., sp. nov., a Rare and Metabolically-versatile member in the Class Alphaproteobacteria.</title>
        <authorList>
            <person name="Liu L."/>
            <person name="Huang W.-C."/>
            <person name="Pan J."/>
            <person name="Li J."/>
            <person name="Huang Y."/>
            <person name="Du H."/>
            <person name="Liu Y."/>
            <person name="Li M."/>
        </authorList>
    </citation>
    <scope>NUCLEOTIDE SEQUENCE</scope>
    <source>
        <strain evidence="18">FT118</strain>
    </source>
</reference>
<evidence type="ECO:0000256" key="3">
    <source>
        <dbReference type="ARBA" id="ARBA00010183"/>
    </source>
</evidence>
<dbReference type="Gene3D" id="3.30.160.20">
    <property type="match status" value="1"/>
</dbReference>
<dbReference type="FunFam" id="3.30.160.20:FF:000003">
    <property type="entry name" value="Ribonuclease 3"/>
    <property type="match status" value="1"/>
</dbReference>
<dbReference type="PROSITE" id="PS50142">
    <property type="entry name" value="RNASE_3_2"/>
    <property type="match status" value="1"/>
</dbReference>
<dbReference type="GO" id="GO:0005737">
    <property type="term" value="C:cytoplasm"/>
    <property type="evidence" value="ECO:0007669"/>
    <property type="project" value="UniProtKB-SubCell"/>
</dbReference>
<keyword evidence="11 15" id="KW-0255">Endonuclease</keyword>
<feature type="active site" evidence="15">
    <location>
        <position position="126"/>
    </location>
</feature>
<feature type="binding site" evidence="15">
    <location>
        <position position="126"/>
    </location>
    <ligand>
        <name>Mg(2+)</name>
        <dbReference type="ChEBI" id="CHEBI:18420"/>
    </ligand>
</feature>
<feature type="domain" description="DRBM" evidence="16">
    <location>
        <begin position="162"/>
        <end position="231"/>
    </location>
</feature>
<dbReference type="EMBL" id="JAMZFT010000001">
    <property type="protein sequence ID" value="MCP1336106.1"/>
    <property type="molecule type" value="Genomic_DNA"/>
</dbReference>
<evidence type="ECO:0000313" key="18">
    <source>
        <dbReference type="EMBL" id="MCP1336106.1"/>
    </source>
</evidence>
<evidence type="ECO:0000313" key="19">
    <source>
        <dbReference type="Proteomes" id="UP001055804"/>
    </source>
</evidence>
<evidence type="ECO:0000256" key="13">
    <source>
        <dbReference type="ARBA" id="ARBA00022842"/>
    </source>
</evidence>
<dbReference type="GO" id="GO:0010468">
    <property type="term" value="P:regulation of gene expression"/>
    <property type="evidence" value="ECO:0007669"/>
    <property type="project" value="TreeGrafter"/>
</dbReference>
<dbReference type="PROSITE" id="PS50137">
    <property type="entry name" value="DS_RBD"/>
    <property type="match status" value="1"/>
</dbReference>
<dbReference type="GO" id="GO:0006397">
    <property type="term" value="P:mRNA processing"/>
    <property type="evidence" value="ECO:0007669"/>
    <property type="project" value="UniProtKB-UniRule"/>
</dbReference>
<evidence type="ECO:0000256" key="2">
    <source>
        <dbReference type="ARBA" id="ARBA00004496"/>
    </source>
</evidence>
<comment type="similarity">
    <text evidence="3">Belongs to the ribonuclease III family.</text>
</comment>
<dbReference type="Pfam" id="PF14622">
    <property type="entry name" value="Ribonucleas_3_3"/>
    <property type="match status" value="1"/>
</dbReference>
<evidence type="ECO:0000256" key="12">
    <source>
        <dbReference type="ARBA" id="ARBA00022801"/>
    </source>
</evidence>
<organism evidence="18 19">
    <name type="scientific">Futiania mangrovi</name>
    <dbReference type="NCBI Taxonomy" id="2959716"/>
    <lineage>
        <taxon>Bacteria</taxon>
        <taxon>Pseudomonadati</taxon>
        <taxon>Pseudomonadota</taxon>
        <taxon>Alphaproteobacteria</taxon>
        <taxon>Futianiales</taxon>
        <taxon>Futianiaceae</taxon>
        <taxon>Futiania</taxon>
    </lineage>
</organism>
<dbReference type="SMART" id="SM00535">
    <property type="entry name" value="RIBOc"/>
    <property type="match status" value="1"/>
</dbReference>
<evidence type="ECO:0000256" key="14">
    <source>
        <dbReference type="ARBA" id="ARBA00022884"/>
    </source>
</evidence>
<dbReference type="FunFam" id="1.10.1520.10:FF:000001">
    <property type="entry name" value="Ribonuclease 3"/>
    <property type="match status" value="1"/>
</dbReference>
<dbReference type="GO" id="GO:0004525">
    <property type="term" value="F:ribonuclease III activity"/>
    <property type="evidence" value="ECO:0007669"/>
    <property type="project" value="UniProtKB-UniRule"/>
</dbReference>
<evidence type="ECO:0000256" key="15">
    <source>
        <dbReference type="HAMAP-Rule" id="MF_00104"/>
    </source>
</evidence>
<dbReference type="PANTHER" id="PTHR11207:SF0">
    <property type="entry name" value="RIBONUCLEASE 3"/>
    <property type="match status" value="1"/>
</dbReference>
<evidence type="ECO:0000256" key="11">
    <source>
        <dbReference type="ARBA" id="ARBA00022759"/>
    </source>
</evidence>
<keyword evidence="9 15" id="KW-0540">Nuclease</keyword>
<dbReference type="GO" id="GO:0006364">
    <property type="term" value="P:rRNA processing"/>
    <property type="evidence" value="ECO:0007669"/>
    <property type="project" value="UniProtKB-UniRule"/>
</dbReference>
<dbReference type="InterPro" id="IPR011907">
    <property type="entry name" value="RNase_III"/>
</dbReference>
<feature type="domain" description="RNase III" evidence="17">
    <location>
        <begin position="14"/>
        <end position="137"/>
    </location>
</feature>
<sequence length="235" mass="25422">MKRRKTSPLSPEQTQALESAIGHSFSDRMLLTRALTHSSREGERSNERLEFLGDRVLNLVIAEALFHRFEREEEGGLATRLNALVRKETCAEVAKAVGIGPVLRLSPGEKETGGREKPAILGDACEALIAAVLLDAGFEAARAMVLGLWADYLDGVAKPPRDPKNALQEWTQGRGLGFPDYEVVGREGPDHAPVFTVAVRVRGYPEARASGPSRRAGEQAAAKLMLEAIEANGDA</sequence>
<dbReference type="HAMAP" id="MF_00104">
    <property type="entry name" value="RNase_III"/>
    <property type="match status" value="1"/>
</dbReference>
<keyword evidence="5 15" id="KW-0963">Cytoplasm</keyword>
<evidence type="ECO:0000256" key="8">
    <source>
        <dbReference type="ARBA" id="ARBA00022694"/>
    </source>
</evidence>
<evidence type="ECO:0000256" key="5">
    <source>
        <dbReference type="ARBA" id="ARBA00022490"/>
    </source>
</evidence>
<feature type="active site" evidence="15">
    <location>
        <position position="54"/>
    </location>
</feature>
<keyword evidence="12 15" id="KW-0378">Hydrolase</keyword>
<dbReference type="GO" id="GO:0042802">
    <property type="term" value="F:identical protein binding"/>
    <property type="evidence" value="ECO:0007669"/>
    <property type="project" value="UniProtKB-ARBA"/>
</dbReference>
<dbReference type="Pfam" id="PF00035">
    <property type="entry name" value="dsrm"/>
    <property type="match status" value="1"/>
</dbReference>
<accession>A0A9J6PJ55</accession>
<dbReference type="GO" id="GO:0003725">
    <property type="term" value="F:double-stranded RNA binding"/>
    <property type="evidence" value="ECO:0007669"/>
    <property type="project" value="TreeGrafter"/>
</dbReference>
<gene>
    <name evidence="15 18" type="primary">rnc</name>
    <name evidence="18" type="ORF">NJQ99_06795</name>
</gene>
<evidence type="ECO:0000259" key="16">
    <source>
        <dbReference type="PROSITE" id="PS50137"/>
    </source>
</evidence>
<comment type="subunit">
    <text evidence="4 15">Homodimer.</text>
</comment>
<keyword evidence="8 15" id="KW-0819">tRNA processing</keyword>
<dbReference type="CDD" id="cd10845">
    <property type="entry name" value="DSRM_RNAse_III_family"/>
    <property type="match status" value="1"/>
</dbReference>
<evidence type="ECO:0000256" key="6">
    <source>
        <dbReference type="ARBA" id="ARBA00022552"/>
    </source>
</evidence>
<dbReference type="SMART" id="SM00358">
    <property type="entry name" value="DSRM"/>
    <property type="match status" value="1"/>
</dbReference>
<evidence type="ECO:0000256" key="1">
    <source>
        <dbReference type="ARBA" id="ARBA00000109"/>
    </source>
</evidence>
<evidence type="ECO:0000256" key="7">
    <source>
        <dbReference type="ARBA" id="ARBA00022664"/>
    </source>
</evidence>
<dbReference type="InterPro" id="IPR014720">
    <property type="entry name" value="dsRBD_dom"/>
</dbReference>
<evidence type="ECO:0000256" key="9">
    <source>
        <dbReference type="ARBA" id="ARBA00022722"/>
    </source>
</evidence>
<dbReference type="SUPFAM" id="SSF69065">
    <property type="entry name" value="RNase III domain-like"/>
    <property type="match status" value="1"/>
</dbReference>
<evidence type="ECO:0000256" key="4">
    <source>
        <dbReference type="ARBA" id="ARBA00011738"/>
    </source>
</evidence>
<keyword evidence="13 15" id="KW-0460">Magnesium</keyword>
<keyword evidence="14 15" id="KW-0694">RNA-binding</keyword>
<dbReference type="Proteomes" id="UP001055804">
    <property type="component" value="Unassembled WGS sequence"/>
</dbReference>
<dbReference type="Gene3D" id="1.10.1520.10">
    <property type="entry name" value="Ribonuclease III domain"/>
    <property type="match status" value="1"/>
</dbReference>
<dbReference type="GO" id="GO:0008033">
    <property type="term" value="P:tRNA processing"/>
    <property type="evidence" value="ECO:0007669"/>
    <property type="project" value="UniProtKB-KW"/>
</dbReference>